<evidence type="ECO:0000313" key="4">
    <source>
        <dbReference type="EMBL" id="NHA34333.1"/>
    </source>
</evidence>
<reference evidence="4 7" key="1">
    <citation type="submission" date="2018-01" db="EMBL/GenBank/DDBJ databases">
        <title>Complete genome sequence of Staphylococcus Scheliferi isolated from human.</title>
        <authorList>
            <person name="Abouelkhair M.A."/>
            <person name="Bemis D.A."/>
            <person name="Kania S.A."/>
        </authorList>
    </citation>
    <scope>NUCLEOTIDE SEQUENCE [LARGE SCALE GENOMIC DNA]</scope>
    <source>
        <strain evidence="4 7">ATCC 43808</strain>
    </source>
</reference>
<dbReference type="InterPro" id="IPR013094">
    <property type="entry name" value="AB_hydrolase_3"/>
</dbReference>
<dbReference type="EC" id="3.1.1.3" evidence="5"/>
<proteinExistence type="predicted"/>
<reference evidence="5" key="2">
    <citation type="submission" date="2018-06" db="EMBL/GenBank/DDBJ databases">
        <authorList>
            <consortium name="Pathogen Informatics"/>
            <person name="Doyle S."/>
        </authorList>
    </citation>
    <scope>NUCLEOTIDE SEQUENCE [LARGE SCALE GENOMIC DNA]</scope>
    <source>
        <strain evidence="5">NCTC12218</strain>
    </source>
</reference>
<dbReference type="GeneID" id="93788950"/>
<feature type="domain" description="Alpha/beta hydrolase fold-3" evidence="2">
    <location>
        <begin position="83"/>
        <end position="288"/>
    </location>
</feature>
<gene>
    <name evidence="5" type="primary">lip2_1</name>
    <name evidence="4" type="ORF">C1O36_07360</name>
    <name evidence="5" type="ORF">NCTC12218_00189</name>
</gene>
<dbReference type="Pfam" id="PF07859">
    <property type="entry name" value="Abhydrolase_3"/>
    <property type="match status" value="1"/>
</dbReference>
<protein>
    <submittedName>
        <fullName evidence="4">Alpha/beta hydrolase</fullName>
    </submittedName>
    <submittedName>
        <fullName evidence="5">Lipase</fullName>
        <ecNumber evidence="5">3.1.1.3</ecNumber>
    </submittedName>
</protein>
<dbReference type="InterPro" id="IPR050300">
    <property type="entry name" value="GDXG_lipolytic_enzyme"/>
</dbReference>
<dbReference type="Gene3D" id="3.40.50.1820">
    <property type="entry name" value="alpha/beta hydrolase"/>
    <property type="match status" value="1"/>
</dbReference>
<dbReference type="GO" id="GO:0004806">
    <property type="term" value="F:triacylglycerol lipase activity"/>
    <property type="evidence" value="ECO:0007669"/>
    <property type="project" value="UniProtKB-EC"/>
</dbReference>
<dbReference type="SUPFAM" id="SSF53474">
    <property type="entry name" value="alpha/beta-Hydrolases"/>
    <property type="match status" value="1"/>
</dbReference>
<reference evidence="3 6" key="3">
    <citation type="submission" date="2020-11" db="EMBL/GenBank/DDBJ databases">
        <authorList>
            <consortium name="Pathogen Informatics"/>
        </authorList>
    </citation>
    <scope>NUCLEOTIDE SEQUENCE [LARGE SCALE GENOMIC DNA]</scope>
    <source>
        <strain evidence="3 6">NCTC12218</strain>
    </source>
</reference>
<dbReference type="EMBL" id="LR962863">
    <property type="protein sequence ID" value="CAD7358608.1"/>
    <property type="molecule type" value="Genomic_DNA"/>
</dbReference>
<name>A0A7Z7QMJ6_STASC</name>
<organism evidence="5">
    <name type="scientific">Staphylococcus schleiferi</name>
    <dbReference type="NCBI Taxonomy" id="1295"/>
    <lineage>
        <taxon>Bacteria</taxon>
        <taxon>Bacillati</taxon>
        <taxon>Bacillota</taxon>
        <taxon>Bacilli</taxon>
        <taxon>Bacillales</taxon>
        <taxon>Staphylococcaceae</taxon>
        <taxon>Staphylococcus</taxon>
    </lineage>
</organism>
<evidence type="ECO:0000313" key="3">
    <source>
        <dbReference type="EMBL" id="CAD7358608.1"/>
    </source>
</evidence>
<dbReference type="EMBL" id="UHEF01000001">
    <property type="protein sequence ID" value="SUM86207.1"/>
    <property type="molecule type" value="Genomic_DNA"/>
</dbReference>
<evidence type="ECO:0000313" key="5">
    <source>
        <dbReference type="EMBL" id="SUM86207.1"/>
    </source>
</evidence>
<dbReference type="RefSeq" id="WP_016425904.1">
    <property type="nucleotide sequence ID" value="NZ_CABKRV010000002.1"/>
</dbReference>
<dbReference type="InterPro" id="IPR029058">
    <property type="entry name" value="AB_hydrolase_fold"/>
</dbReference>
<dbReference type="PANTHER" id="PTHR48081:SF8">
    <property type="entry name" value="ALPHA_BETA HYDROLASE FOLD-3 DOMAIN-CONTAINING PROTEIN-RELATED"/>
    <property type="match status" value="1"/>
</dbReference>
<keyword evidence="1 5" id="KW-0378">Hydrolase</keyword>
<evidence type="ECO:0000256" key="1">
    <source>
        <dbReference type="ARBA" id="ARBA00022801"/>
    </source>
</evidence>
<dbReference type="PANTHER" id="PTHR48081">
    <property type="entry name" value="AB HYDROLASE SUPERFAMILY PROTEIN C4A8.06C"/>
    <property type="match status" value="1"/>
</dbReference>
<evidence type="ECO:0000313" key="7">
    <source>
        <dbReference type="Proteomes" id="UP000572988"/>
    </source>
</evidence>
<keyword evidence="7" id="KW-1185">Reference proteome</keyword>
<accession>A0A7Z7QMJ6</accession>
<evidence type="ECO:0000313" key="6">
    <source>
        <dbReference type="Proteomes" id="UP000264146"/>
    </source>
</evidence>
<dbReference type="Proteomes" id="UP000572988">
    <property type="component" value="Unassembled WGS sequence"/>
</dbReference>
<sequence>MELPYIDKLDRDLRDLASTMYGATLSDETLQAYRDQVLRHAKTSVDANLDVTIDKQTLSTEAGEVDVLLFNPHQSQQRRPVYLYMHGGGTISGGAHLDNQDNARLAHDLGCLVVSIDYHLAPETVFPGQLNECYGVLKWLVQHADALYIDVSRIAIGGSSAGGLLSASLAQLAQDRHEIHIVFQNLHIPMLDIATTYQRPANPYVGHYGWTYEMNAFAWQQYLGEAFEKTTLPPYAVPAQRQDVSQLPATLITVGSLDLFVDEAIQYAQRLIQAGVSTELHVYPGLFHLGELIPEARVARQIYHDRVNALKRAFYD</sequence>
<dbReference type="AlphaFoldDB" id="A0A7Z7QMJ6"/>
<dbReference type="EMBL" id="POVK01000022">
    <property type="protein sequence ID" value="NHA34333.1"/>
    <property type="molecule type" value="Genomic_DNA"/>
</dbReference>
<dbReference type="Proteomes" id="UP000264146">
    <property type="component" value="Chromosome"/>
</dbReference>
<evidence type="ECO:0000259" key="2">
    <source>
        <dbReference type="Pfam" id="PF07859"/>
    </source>
</evidence>